<dbReference type="RefSeq" id="WP_089003942.1">
    <property type="nucleotide sequence ID" value="NZ_LRMV01000072.1"/>
</dbReference>
<name>A0A1C5HJD9_9ACTN</name>
<evidence type="ECO:0000256" key="1">
    <source>
        <dbReference type="ARBA" id="ARBA00005568"/>
    </source>
</evidence>
<evidence type="ECO:0000256" key="2">
    <source>
        <dbReference type="ARBA" id="ARBA00022723"/>
    </source>
</evidence>
<sequence>MSAVEPPPPGRAPQLSAGSTPPVSAGPPAAGAACADPTPSTGVHADPTPSTGVPADPTPSTGVHAARARLRGTLRDGGQLVGTFVKLPGADVIALAARSGLDFVVIDLEHSGLDERTATDQLRLAALAGLPALVRVPAVDPGQVNRLLEAGAVGVQLSTVRRRADVEALRAASRYAPHGRRSISLAHPSAGYGGDGLDRYLAAEAEHPPVLVAQIETATTDDPLPALLTGVDVGFVGTTDLAVSLGLSTSDDPGPLLRRTGDIADAARTTGAALGGWVADRSAGALGRYGLTDARYLVVGSDLQLLGTGLRRLAAPA</sequence>
<evidence type="ECO:0000256" key="4">
    <source>
        <dbReference type="SAM" id="MobiDB-lite"/>
    </source>
</evidence>
<dbReference type="PANTHER" id="PTHR30502:SF0">
    <property type="entry name" value="PHOSPHOENOLPYRUVATE CARBOXYLASE FAMILY PROTEIN"/>
    <property type="match status" value="1"/>
</dbReference>
<dbReference type="PANTHER" id="PTHR30502">
    <property type="entry name" value="2-KETO-3-DEOXY-L-RHAMNONATE ALDOLASE"/>
    <property type="match status" value="1"/>
</dbReference>
<dbReference type="Proteomes" id="UP000198226">
    <property type="component" value="Chromosome I"/>
</dbReference>
<comment type="similarity">
    <text evidence="1">Belongs to the HpcH/HpaI aldolase family.</text>
</comment>
<protein>
    <submittedName>
        <fullName evidence="6">4-hydroxy-2-oxoheptanedioate aldolase</fullName>
    </submittedName>
</protein>
<reference evidence="7" key="1">
    <citation type="submission" date="2016-06" db="EMBL/GenBank/DDBJ databases">
        <authorList>
            <person name="Varghese N."/>
            <person name="Submissions Spin"/>
        </authorList>
    </citation>
    <scope>NUCLEOTIDE SEQUENCE [LARGE SCALE GENOMIC DNA]</scope>
    <source>
        <strain evidence="7">DSM 44983</strain>
    </source>
</reference>
<dbReference type="Gene3D" id="3.20.20.60">
    <property type="entry name" value="Phosphoenolpyruvate-binding domains"/>
    <property type="match status" value="1"/>
</dbReference>
<dbReference type="InterPro" id="IPR040442">
    <property type="entry name" value="Pyrv_kinase-like_dom_sf"/>
</dbReference>
<organism evidence="6 7">
    <name type="scientific">Micromonospora rifamycinica</name>
    <dbReference type="NCBI Taxonomy" id="291594"/>
    <lineage>
        <taxon>Bacteria</taxon>
        <taxon>Bacillati</taxon>
        <taxon>Actinomycetota</taxon>
        <taxon>Actinomycetes</taxon>
        <taxon>Micromonosporales</taxon>
        <taxon>Micromonosporaceae</taxon>
        <taxon>Micromonospora</taxon>
    </lineage>
</organism>
<evidence type="ECO:0000256" key="3">
    <source>
        <dbReference type="ARBA" id="ARBA00023239"/>
    </source>
</evidence>
<dbReference type="GO" id="GO:0016832">
    <property type="term" value="F:aldehyde-lyase activity"/>
    <property type="evidence" value="ECO:0007669"/>
    <property type="project" value="TreeGrafter"/>
</dbReference>
<feature type="domain" description="HpcH/HpaI aldolase/citrate lyase" evidence="5">
    <location>
        <begin position="82"/>
        <end position="276"/>
    </location>
</feature>
<dbReference type="InterPro" id="IPR050251">
    <property type="entry name" value="HpcH-HpaI_aldolase"/>
</dbReference>
<keyword evidence="3" id="KW-0456">Lyase</keyword>
<dbReference type="InterPro" id="IPR005000">
    <property type="entry name" value="Aldolase/citrate-lyase_domain"/>
</dbReference>
<dbReference type="EMBL" id="LT607752">
    <property type="protein sequence ID" value="SCG46104.1"/>
    <property type="molecule type" value="Genomic_DNA"/>
</dbReference>
<proteinExistence type="inferred from homology"/>
<evidence type="ECO:0000259" key="5">
    <source>
        <dbReference type="Pfam" id="PF03328"/>
    </source>
</evidence>
<dbReference type="InterPro" id="IPR015813">
    <property type="entry name" value="Pyrv/PenolPyrv_kinase-like_dom"/>
</dbReference>
<evidence type="ECO:0000313" key="7">
    <source>
        <dbReference type="Proteomes" id="UP000198226"/>
    </source>
</evidence>
<dbReference type="GO" id="GO:0005737">
    <property type="term" value="C:cytoplasm"/>
    <property type="evidence" value="ECO:0007669"/>
    <property type="project" value="TreeGrafter"/>
</dbReference>
<dbReference type="GO" id="GO:0046872">
    <property type="term" value="F:metal ion binding"/>
    <property type="evidence" value="ECO:0007669"/>
    <property type="project" value="UniProtKB-KW"/>
</dbReference>
<feature type="compositionally biased region" description="Pro residues" evidence="4">
    <location>
        <begin position="1"/>
        <end position="11"/>
    </location>
</feature>
<accession>A0A1C5HJD9</accession>
<feature type="region of interest" description="Disordered" evidence="4">
    <location>
        <begin position="1"/>
        <end position="63"/>
    </location>
</feature>
<dbReference type="OrthoDB" id="3353438at2"/>
<dbReference type="SUPFAM" id="SSF51621">
    <property type="entry name" value="Phosphoenolpyruvate/pyruvate domain"/>
    <property type="match status" value="1"/>
</dbReference>
<feature type="compositionally biased region" description="Low complexity" evidence="4">
    <location>
        <begin position="16"/>
        <end position="40"/>
    </location>
</feature>
<evidence type="ECO:0000313" key="6">
    <source>
        <dbReference type="EMBL" id="SCG46104.1"/>
    </source>
</evidence>
<gene>
    <name evidence="6" type="ORF">GA0070623_1323</name>
</gene>
<dbReference type="Pfam" id="PF03328">
    <property type="entry name" value="HpcH_HpaI"/>
    <property type="match status" value="1"/>
</dbReference>
<dbReference type="AlphaFoldDB" id="A0A1C5HJD9"/>
<keyword evidence="2" id="KW-0479">Metal-binding</keyword>
<keyword evidence="7" id="KW-1185">Reference proteome</keyword>